<evidence type="ECO:0000313" key="1">
    <source>
        <dbReference type="EMBL" id="SEN78442.1"/>
    </source>
</evidence>
<dbReference type="Gene3D" id="3.30.2020.10">
    <property type="entry name" value="NE0471-like N-terminal domain"/>
    <property type="match status" value="1"/>
</dbReference>
<name>A0A1H8JCD1_9PROT</name>
<dbReference type="Pfam" id="PF10387">
    <property type="entry name" value="DUF2442"/>
    <property type="match status" value="1"/>
</dbReference>
<keyword evidence="2" id="KW-1185">Reference proteome</keyword>
<sequence>MSTETATQEHRSSGIKAVAPWRISSVTVLPDYCLSVTCSDGTAGTVDMSQLISSEEAGIFASLKDEQLFNQVRIELGVLTWPNGADLDPVWLHEEIGKGGTWCVPR</sequence>
<evidence type="ECO:0000313" key="2">
    <source>
        <dbReference type="Proteomes" id="UP000198814"/>
    </source>
</evidence>
<gene>
    <name evidence="1" type="ORF">SAMN05216333_101166</name>
</gene>
<organism evidence="1 2">
    <name type="scientific">Nitrosomonas oligotropha</name>
    <dbReference type="NCBI Taxonomy" id="42354"/>
    <lineage>
        <taxon>Bacteria</taxon>
        <taxon>Pseudomonadati</taxon>
        <taxon>Pseudomonadota</taxon>
        <taxon>Betaproteobacteria</taxon>
        <taxon>Nitrosomonadales</taxon>
        <taxon>Nitrosomonadaceae</taxon>
        <taxon>Nitrosomonas</taxon>
    </lineage>
</organism>
<dbReference type="InterPro" id="IPR036782">
    <property type="entry name" value="NE0471-like_N"/>
</dbReference>
<evidence type="ECO:0008006" key="3">
    <source>
        <dbReference type="Google" id="ProtNLM"/>
    </source>
</evidence>
<protein>
    <recommendedName>
        <fullName evidence="3">DUF2442 domain-containing protein</fullName>
    </recommendedName>
</protein>
<dbReference type="Proteomes" id="UP000198814">
    <property type="component" value="Unassembled WGS sequence"/>
</dbReference>
<proteinExistence type="predicted"/>
<dbReference type="SUPFAM" id="SSF143880">
    <property type="entry name" value="NE0471 N-terminal domain-like"/>
    <property type="match status" value="1"/>
</dbReference>
<dbReference type="AlphaFoldDB" id="A0A1H8JCD1"/>
<dbReference type="InterPro" id="IPR018841">
    <property type="entry name" value="DUF2442"/>
</dbReference>
<dbReference type="STRING" id="42354.SAMN05216333_101166"/>
<dbReference type="RefSeq" id="WP_256206038.1">
    <property type="nucleotide sequence ID" value="NZ_FNOE01000001.1"/>
</dbReference>
<dbReference type="EMBL" id="FODO01000001">
    <property type="protein sequence ID" value="SEN78442.1"/>
    <property type="molecule type" value="Genomic_DNA"/>
</dbReference>
<accession>A0A1H8JCD1</accession>
<reference evidence="2" key="1">
    <citation type="submission" date="2016-10" db="EMBL/GenBank/DDBJ databases">
        <authorList>
            <person name="Varghese N."/>
            <person name="Submissions S."/>
        </authorList>
    </citation>
    <scope>NUCLEOTIDE SEQUENCE [LARGE SCALE GENOMIC DNA]</scope>
    <source>
        <strain evidence="2">Nm76</strain>
    </source>
</reference>